<evidence type="ECO:0000313" key="10">
    <source>
        <dbReference type="Proteomes" id="UP001183809"/>
    </source>
</evidence>
<evidence type="ECO:0000256" key="3">
    <source>
        <dbReference type="ARBA" id="ARBA00011738"/>
    </source>
</evidence>
<comment type="pathway">
    <text evidence="8">Purine metabolism.</text>
</comment>
<dbReference type="PANTHER" id="PTHR11776:SF7">
    <property type="entry name" value="PHOSPHORIBOSYLTRANSFERASE DOMAIN-CONTAINING PROTEIN"/>
    <property type="match status" value="1"/>
</dbReference>
<dbReference type="InterPro" id="IPR029057">
    <property type="entry name" value="PRTase-like"/>
</dbReference>
<keyword evidence="10" id="KW-1185">Reference proteome</keyword>
<keyword evidence="7" id="KW-0660">Purine salvage</keyword>
<evidence type="ECO:0000256" key="7">
    <source>
        <dbReference type="ARBA" id="ARBA00022726"/>
    </source>
</evidence>
<protein>
    <submittedName>
        <fullName evidence="9">Phosphoribosyltransferase</fullName>
    </submittedName>
</protein>
<evidence type="ECO:0000256" key="5">
    <source>
        <dbReference type="ARBA" id="ARBA00022676"/>
    </source>
</evidence>
<proteinExistence type="inferred from homology"/>
<organism evidence="9 10">
    <name type="scientific">Streptomyces gibsoniae</name>
    <dbReference type="NCBI Taxonomy" id="3075529"/>
    <lineage>
        <taxon>Bacteria</taxon>
        <taxon>Bacillati</taxon>
        <taxon>Actinomycetota</taxon>
        <taxon>Actinomycetes</taxon>
        <taxon>Kitasatosporales</taxon>
        <taxon>Streptomycetaceae</taxon>
        <taxon>Streptomyces</taxon>
    </lineage>
</organism>
<dbReference type="GO" id="GO:0016757">
    <property type="term" value="F:glycosyltransferase activity"/>
    <property type="evidence" value="ECO:0007669"/>
    <property type="project" value="UniProtKB-KW"/>
</dbReference>
<comment type="similarity">
    <text evidence="2">Belongs to the purine/pyrimidine phosphoribosyltransferase family.</text>
</comment>
<evidence type="ECO:0000313" key="9">
    <source>
        <dbReference type="EMBL" id="MDT0467957.1"/>
    </source>
</evidence>
<dbReference type="Gene3D" id="3.40.50.2020">
    <property type="match status" value="1"/>
</dbReference>
<dbReference type="RefSeq" id="WP_311699403.1">
    <property type="nucleotide sequence ID" value="NZ_JAVREY010000063.1"/>
</dbReference>
<comment type="subunit">
    <text evidence="3">Homodimer.</text>
</comment>
<keyword evidence="5 9" id="KW-0328">Glycosyltransferase</keyword>
<sequence>MPANARDLVLERFRWIDGHADVWAVFRDPVTLAAVVQGLVEPFKDEGITAVCGVESRGFLLGGAAAVALGVGFIPVRKTEGLFPGDKLVREASPDYRKLRHALRLQRDSVALGDRVLLVDDWIETGSQAAAVKDMVVECGGDWAGCAVIVDQLDAEALRVKVGPVRGLLFAKELPGGG</sequence>
<dbReference type="PANTHER" id="PTHR11776">
    <property type="entry name" value="ADENINE PHOSPHORIBOSYLTRANSFERASE"/>
    <property type="match status" value="1"/>
</dbReference>
<name>A0ABU2U406_9ACTN</name>
<dbReference type="SUPFAM" id="SSF53271">
    <property type="entry name" value="PRTase-like"/>
    <property type="match status" value="1"/>
</dbReference>
<gene>
    <name evidence="9" type="ORF">RM764_34045</name>
</gene>
<dbReference type="Proteomes" id="UP001183809">
    <property type="component" value="Unassembled WGS sequence"/>
</dbReference>
<comment type="caution">
    <text evidence="9">The sequence shown here is derived from an EMBL/GenBank/DDBJ whole genome shotgun (WGS) entry which is preliminary data.</text>
</comment>
<dbReference type="InterPro" id="IPR050120">
    <property type="entry name" value="Adenine_PRTase"/>
</dbReference>
<evidence type="ECO:0000256" key="8">
    <source>
        <dbReference type="ARBA" id="ARBA00025704"/>
    </source>
</evidence>
<accession>A0ABU2U406</accession>
<keyword evidence="6" id="KW-0808">Transferase</keyword>
<dbReference type="CDD" id="cd06223">
    <property type="entry name" value="PRTases_typeI"/>
    <property type="match status" value="1"/>
</dbReference>
<evidence type="ECO:0000256" key="2">
    <source>
        <dbReference type="ARBA" id="ARBA00008391"/>
    </source>
</evidence>
<evidence type="ECO:0000256" key="4">
    <source>
        <dbReference type="ARBA" id="ARBA00022490"/>
    </source>
</evidence>
<keyword evidence="4" id="KW-0963">Cytoplasm</keyword>
<evidence type="ECO:0000256" key="6">
    <source>
        <dbReference type="ARBA" id="ARBA00022679"/>
    </source>
</evidence>
<evidence type="ECO:0000256" key="1">
    <source>
        <dbReference type="ARBA" id="ARBA00004496"/>
    </source>
</evidence>
<reference evidence="10" key="1">
    <citation type="submission" date="2023-07" db="EMBL/GenBank/DDBJ databases">
        <title>30 novel species of actinomycetes from the DSMZ collection.</title>
        <authorList>
            <person name="Nouioui I."/>
        </authorList>
    </citation>
    <scope>NUCLEOTIDE SEQUENCE [LARGE SCALE GENOMIC DNA]</scope>
    <source>
        <strain evidence="10">DSM 41699</strain>
    </source>
</reference>
<dbReference type="InterPro" id="IPR000836">
    <property type="entry name" value="PRTase_dom"/>
</dbReference>
<comment type="subcellular location">
    <subcellularLocation>
        <location evidence="1">Cytoplasm</location>
    </subcellularLocation>
</comment>
<dbReference type="EMBL" id="JAVREY010000063">
    <property type="protein sequence ID" value="MDT0467957.1"/>
    <property type="molecule type" value="Genomic_DNA"/>
</dbReference>